<protein>
    <submittedName>
        <fullName evidence="2">Uncharacterized conserved protein YloU, alkaline shock protein (Asp23) family</fullName>
    </submittedName>
</protein>
<evidence type="ECO:0000256" key="1">
    <source>
        <dbReference type="ARBA" id="ARBA00005721"/>
    </source>
</evidence>
<reference evidence="3" key="1">
    <citation type="submission" date="2016-10" db="EMBL/GenBank/DDBJ databases">
        <authorList>
            <person name="Varghese N."/>
            <person name="Submissions S."/>
        </authorList>
    </citation>
    <scope>NUCLEOTIDE SEQUENCE [LARGE SCALE GENOMIC DNA]</scope>
    <source>
        <strain evidence="3">DSM 22127</strain>
    </source>
</reference>
<dbReference type="STRING" id="642780.SAMN04488570_2024"/>
<sequence length="123" mass="12800">MADPTTPATPPEERGRTVIADRVVERIASAAAAEVEAVTDSRGGFGRLVRGKLPSAEAVVAGKTSRISVEVGAVWPTPLSVLAGRVRDHVGERVHTLAGVEVTAVDVTVADVVHSTDSARRVQ</sequence>
<evidence type="ECO:0000313" key="2">
    <source>
        <dbReference type="EMBL" id="SDS50376.1"/>
    </source>
</evidence>
<keyword evidence="3" id="KW-1185">Reference proteome</keyword>
<dbReference type="Proteomes" id="UP000198859">
    <property type="component" value="Chromosome I"/>
</dbReference>
<dbReference type="EMBL" id="LT629757">
    <property type="protein sequence ID" value="SDS50376.1"/>
    <property type="molecule type" value="Genomic_DNA"/>
</dbReference>
<dbReference type="Pfam" id="PF03780">
    <property type="entry name" value="Asp23"/>
    <property type="match status" value="1"/>
</dbReference>
<dbReference type="OrthoDB" id="3747855at2"/>
<dbReference type="InterPro" id="IPR005531">
    <property type="entry name" value="Asp23"/>
</dbReference>
<dbReference type="RefSeq" id="WP_091729113.1">
    <property type="nucleotide sequence ID" value="NZ_LT629757.1"/>
</dbReference>
<accession>A0A1H1SRL6</accession>
<evidence type="ECO:0000313" key="3">
    <source>
        <dbReference type="Proteomes" id="UP000198859"/>
    </source>
</evidence>
<gene>
    <name evidence="2" type="ORF">SAMN04488570_2024</name>
</gene>
<proteinExistence type="inferred from homology"/>
<comment type="similarity">
    <text evidence="1">Belongs to the asp23 family.</text>
</comment>
<organism evidence="2 3">
    <name type="scientific">Nocardioides scoriae</name>
    <dbReference type="NCBI Taxonomy" id="642780"/>
    <lineage>
        <taxon>Bacteria</taxon>
        <taxon>Bacillati</taxon>
        <taxon>Actinomycetota</taxon>
        <taxon>Actinomycetes</taxon>
        <taxon>Propionibacteriales</taxon>
        <taxon>Nocardioidaceae</taxon>
        <taxon>Nocardioides</taxon>
    </lineage>
</organism>
<dbReference type="AlphaFoldDB" id="A0A1H1SRL6"/>
<name>A0A1H1SRL6_9ACTN</name>